<gene>
    <name evidence="7 9" type="primary">msrQ</name>
    <name evidence="9" type="ORF">GCM10011585_15160</name>
</gene>
<evidence type="ECO:0000256" key="7">
    <source>
        <dbReference type="HAMAP-Rule" id="MF_01207"/>
    </source>
</evidence>
<dbReference type="GO" id="GO:0030091">
    <property type="term" value="P:protein repair"/>
    <property type="evidence" value="ECO:0007669"/>
    <property type="project" value="UniProtKB-UniRule"/>
</dbReference>
<dbReference type="GO" id="GO:0046872">
    <property type="term" value="F:metal ion binding"/>
    <property type="evidence" value="ECO:0007669"/>
    <property type="project" value="UniProtKB-KW"/>
</dbReference>
<keyword evidence="7" id="KW-0479">Metal-binding</keyword>
<accession>A0A917HCK1</accession>
<keyword evidence="7" id="KW-1003">Cell membrane</keyword>
<evidence type="ECO:0000256" key="6">
    <source>
        <dbReference type="ARBA" id="ARBA00023136"/>
    </source>
</evidence>
<comment type="subunit">
    <text evidence="7">Heterodimer of a catalytic subunit (MsrP) and a heme-binding subunit (MsrQ).</text>
</comment>
<dbReference type="EMBL" id="BMGT01000002">
    <property type="protein sequence ID" value="GGG73589.1"/>
    <property type="molecule type" value="Genomic_DNA"/>
</dbReference>
<keyword evidence="7" id="KW-0349">Heme</keyword>
<dbReference type="PANTHER" id="PTHR36964">
    <property type="entry name" value="PROTEIN-METHIONINE-SULFOXIDE REDUCTASE HEME-BINDING SUBUNIT MSRQ"/>
    <property type="match status" value="1"/>
</dbReference>
<dbReference type="GO" id="GO:0009055">
    <property type="term" value="F:electron transfer activity"/>
    <property type="evidence" value="ECO:0007669"/>
    <property type="project" value="UniProtKB-UniRule"/>
</dbReference>
<evidence type="ECO:0000256" key="2">
    <source>
        <dbReference type="ARBA" id="ARBA00022448"/>
    </source>
</evidence>
<dbReference type="HAMAP" id="MF_01207">
    <property type="entry name" value="MsrQ"/>
    <property type="match status" value="1"/>
</dbReference>
<reference evidence="9" key="1">
    <citation type="journal article" date="2014" name="Int. J. Syst. Evol. Microbiol.">
        <title>Complete genome sequence of Corynebacterium casei LMG S-19264T (=DSM 44701T), isolated from a smear-ripened cheese.</title>
        <authorList>
            <consortium name="US DOE Joint Genome Institute (JGI-PGF)"/>
            <person name="Walter F."/>
            <person name="Albersmeier A."/>
            <person name="Kalinowski J."/>
            <person name="Ruckert C."/>
        </authorList>
    </citation>
    <scope>NUCLEOTIDE SEQUENCE</scope>
    <source>
        <strain evidence="9">CGMCC 1.12997</strain>
    </source>
</reference>
<sequence>MSKRFIIALKVLLHLLCLAPFVYLLHLYRNGTLELKLDPVSYITHFTGNWTLYLLLATLSITPIRRLSPHIAFLVRFRRLIGLYAFFYATLHLATYIFLFSGYDIATALSGLRAGHPGEIATQWKVIWPGIVDDLIQRRFIQVGLLAWVILFLLAATSPSFIMRAMGGKNWQRLHRLIYVAAIAGVIHFWWLVKAGVHTPWKDAAILVVLLLARIAYTLWKRTKKRKSAVRTTAQAAMQ</sequence>
<name>A0A917HCK1_9BACT</name>
<keyword evidence="2 7" id="KW-0813">Transport</keyword>
<feature type="transmembrane region" description="Helical" evidence="7">
    <location>
        <begin position="174"/>
        <end position="192"/>
    </location>
</feature>
<dbReference type="Pfam" id="PF01794">
    <property type="entry name" value="Ferric_reduct"/>
    <property type="match status" value="1"/>
</dbReference>
<evidence type="ECO:0000256" key="5">
    <source>
        <dbReference type="ARBA" id="ARBA00023004"/>
    </source>
</evidence>
<dbReference type="GO" id="GO:0005886">
    <property type="term" value="C:plasma membrane"/>
    <property type="evidence" value="ECO:0007669"/>
    <property type="project" value="UniProtKB-SubCell"/>
</dbReference>
<dbReference type="PANTHER" id="PTHR36964:SF1">
    <property type="entry name" value="PROTEIN-METHIONINE-SULFOXIDE REDUCTASE HEME-BINDING SUBUNIT MSRQ"/>
    <property type="match status" value="1"/>
</dbReference>
<evidence type="ECO:0000259" key="8">
    <source>
        <dbReference type="Pfam" id="PF01794"/>
    </source>
</evidence>
<comment type="similarity">
    <text evidence="7">Belongs to the MsrQ family.</text>
</comment>
<feature type="transmembrane region" description="Helical" evidence="7">
    <location>
        <begin position="40"/>
        <end position="61"/>
    </location>
</feature>
<keyword evidence="7" id="KW-0249">Electron transport</keyword>
<feature type="transmembrane region" description="Helical" evidence="7">
    <location>
        <begin position="81"/>
        <end position="103"/>
    </location>
</feature>
<dbReference type="InterPro" id="IPR013130">
    <property type="entry name" value="Fe3_Rdtase_TM_dom"/>
</dbReference>
<reference evidence="9" key="2">
    <citation type="submission" date="2020-09" db="EMBL/GenBank/DDBJ databases">
        <authorList>
            <person name="Sun Q."/>
            <person name="Zhou Y."/>
        </authorList>
    </citation>
    <scope>NUCLEOTIDE SEQUENCE</scope>
    <source>
        <strain evidence="9">CGMCC 1.12997</strain>
    </source>
</reference>
<feature type="transmembrane region" description="Helical" evidence="7">
    <location>
        <begin position="204"/>
        <end position="220"/>
    </location>
</feature>
<dbReference type="InterPro" id="IPR022837">
    <property type="entry name" value="MsrQ-like"/>
</dbReference>
<evidence type="ECO:0000256" key="3">
    <source>
        <dbReference type="ARBA" id="ARBA00022692"/>
    </source>
</evidence>
<dbReference type="Proteomes" id="UP000647241">
    <property type="component" value="Unassembled WGS sequence"/>
</dbReference>
<comment type="subcellular location">
    <subcellularLocation>
        <location evidence="7">Cell membrane</location>
        <topology evidence="7">Multi-pass membrane protein</topology>
    </subcellularLocation>
    <subcellularLocation>
        <location evidence="1">Membrane</location>
        <topology evidence="1">Multi-pass membrane protein</topology>
    </subcellularLocation>
</comment>
<keyword evidence="7" id="KW-0288">FMN</keyword>
<evidence type="ECO:0000256" key="4">
    <source>
        <dbReference type="ARBA" id="ARBA00022989"/>
    </source>
</evidence>
<evidence type="ECO:0000313" key="10">
    <source>
        <dbReference type="Proteomes" id="UP000647241"/>
    </source>
</evidence>
<feature type="domain" description="Ferric oxidoreductase" evidence="8">
    <location>
        <begin position="48"/>
        <end position="186"/>
    </location>
</feature>
<dbReference type="GO" id="GO:0016679">
    <property type="term" value="F:oxidoreductase activity, acting on diphenols and related substances as donors"/>
    <property type="evidence" value="ECO:0007669"/>
    <property type="project" value="TreeGrafter"/>
</dbReference>
<comment type="caution">
    <text evidence="9">The sequence shown here is derived from an EMBL/GenBank/DDBJ whole genome shotgun (WGS) entry which is preliminary data.</text>
</comment>
<feature type="transmembrane region" description="Helical" evidence="7">
    <location>
        <begin position="140"/>
        <end position="162"/>
    </location>
</feature>
<keyword evidence="5 7" id="KW-0408">Iron</keyword>
<comment type="cofactor">
    <cofactor evidence="7">
        <name>heme b</name>
        <dbReference type="ChEBI" id="CHEBI:60344"/>
    </cofactor>
    <text evidence="7">Binds 1 heme b (iron(II)-protoporphyrin IX) group per subunit.</text>
</comment>
<comment type="cofactor">
    <cofactor evidence="7">
        <name>FMN</name>
        <dbReference type="ChEBI" id="CHEBI:58210"/>
    </cofactor>
    <text evidence="7">Binds 1 FMN per subunit.</text>
</comment>
<keyword evidence="7" id="KW-0285">Flavoprotein</keyword>
<dbReference type="GO" id="GO:0020037">
    <property type="term" value="F:heme binding"/>
    <property type="evidence" value="ECO:0007669"/>
    <property type="project" value="UniProtKB-UniRule"/>
</dbReference>
<evidence type="ECO:0000313" key="9">
    <source>
        <dbReference type="EMBL" id="GGG73589.1"/>
    </source>
</evidence>
<keyword evidence="4 7" id="KW-1133">Transmembrane helix</keyword>
<protein>
    <recommendedName>
        <fullName evidence="7">Protein-methionine-sulfoxide reductase heme-binding subunit MsrQ</fullName>
    </recommendedName>
    <alternativeName>
        <fullName evidence="7">Flavocytochrome MsrQ</fullName>
    </alternativeName>
</protein>
<keyword evidence="10" id="KW-1185">Reference proteome</keyword>
<keyword evidence="3 7" id="KW-0812">Transmembrane</keyword>
<dbReference type="RefSeq" id="WP_188553574.1">
    <property type="nucleotide sequence ID" value="NZ_BMGT01000002.1"/>
</dbReference>
<dbReference type="AlphaFoldDB" id="A0A917HCK1"/>
<organism evidence="9 10">
    <name type="scientific">Edaphobacter dinghuensis</name>
    <dbReference type="NCBI Taxonomy" id="1560005"/>
    <lineage>
        <taxon>Bacteria</taxon>
        <taxon>Pseudomonadati</taxon>
        <taxon>Acidobacteriota</taxon>
        <taxon>Terriglobia</taxon>
        <taxon>Terriglobales</taxon>
        <taxon>Acidobacteriaceae</taxon>
        <taxon>Edaphobacter</taxon>
    </lineage>
</organism>
<dbReference type="GO" id="GO:0010181">
    <property type="term" value="F:FMN binding"/>
    <property type="evidence" value="ECO:0007669"/>
    <property type="project" value="UniProtKB-UniRule"/>
</dbReference>
<proteinExistence type="inferred from homology"/>
<keyword evidence="6 7" id="KW-0472">Membrane</keyword>
<comment type="function">
    <text evidence="7">Part of the MsrPQ system that repairs oxidized cell envelope proteins containing methionine sulfoxide residues (Met-O), using respiratory chain electrons. Thus protects these proteins from oxidative-stress damage caused by reactive species of oxygen and chlorine. MsrPQ is essential for the maintenance of envelope integrity under bleach stress, rescuing a wide series of structurally unrelated cell envelope proteins from methionine oxidation. MsrQ provides electrons for reduction to the reductase catalytic subunit MsrP, using the quinone pool of the respiratory chain.</text>
</comment>
<feature type="transmembrane region" description="Helical" evidence="7">
    <location>
        <begin position="7"/>
        <end position="28"/>
    </location>
</feature>
<evidence type="ECO:0000256" key="1">
    <source>
        <dbReference type="ARBA" id="ARBA00004141"/>
    </source>
</evidence>